<evidence type="ECO:0000259" key="5">
    <source>
        <dbReference type="PROSITE" id="PS50977"/>
    </source>
</evidence>
<dbReference type="SUPFAM" id="SSF48498">
    <property type="entry name" value="Tetracyclin repressor-like, C-terminal domain"/>
    <property type="match status" value="1"/>
</dbReference>
<protein>
    <submittedName>
        <fullName evidence="6">TetR/AcrR family transcriptional repressor of nem operon</fullName>
    </submittedName>
</protein>
<dbReference type="InterPro" id="IPR009057">
    <property type="entry name" value="Homeodomain-like_sf"/>
</dbReference>
<gene>
    <name evidence="6" type="ORF">GGR27_002866</name>
</gene>
<dbReference type="SUPFAM" id="SSF46689">
    <property type="entry name" value="Homeodomain-like"/>
    <property type="match status" value="1"/>
</dbReference>
<evidence type="ECO:0000313" key="7">
    <source>
        <dbReference type="Proteomes" id="UP000770785"/>
    </source>
</evidence>
<evidence type="ECO:0000256" key="3">
    <source>
        <dbReference type="ARBA" id="ARBA00023163"/>
    </source>
</evidence>
<dbReference type="PANTHER" id="PTHR47506">
    <property type="entry name" value="TRANSCRIPTIONAL REGULATORY PROTEIN"/>
    <property type="match status" value="1"/>
</dbReference>
<reference evidence="6 7" key="1">
    <citation type="submission" date="2020-03" db="EMBL/GenBank/DDBJ databases">
        <title>Genomic Encyclopedia of Type Strains, Phase IV (KMG-IV): sequencing the most valuable type-strain genomes for metagenomic binning, comparative biology and taxonomic classification.</title>
        <authorList>
            <person name="Goeker M."/>
        </authorList>
    </citation>
    <scope>NUCLEOTIDE SEQUENCE [LARGE SCALE GENOMIC DNA]</scope>
    <source>
        <strain evidence="6 7">DSM 105096</strain>
    </source>
</reference>
<dbReference type="EMBL" id="JAATJH010000004">
    <property type="protein sequence ID" value="NJC27353.1"/>
    <property type="molecule type" value="Genomic_DNA"/>
</dbReference>
<accession>A0ABX0XDG6</accession>
<keyword evidence="2 4" id="KW-0238">DNA-binding</keyword>
<name>A0ABX0XDG6_9BACT</name>
<feature type="domain" description="HTH tetR-type" evidence="5">
    <location>
        <begin position="5"/>
        <end position="65"/>
    </location>
</feature>
<keyword evidence="3" id="KW-0804">Transcription</keyword>
<keyword evidence="7" id="KW-1185">Reference proteome</keyword>
<proteinExistence type="predicted"/>
<dbReference type="PANTHER" id="PTHR47506:SF7">
    <property type="entry name" value="TRANSCRIPTIONAL REGULATORY PROTEIN"/>
    <property type="match status" value="1"/>
</dbReference>
<dbReference type="PRINTS" id="PR00455">
    <property type="entry name" value="HTHTETR"/>
</dbReference>
<dbReference type="InterPro" id="IPR001647">
    <property type="entry name" value="HTH_TetR"/>
</dbReference>
<dbReference type="Pfam" id="PF00440">
    <property type="entry name" value="TetR_N"/>
    <property type="match status" value="1"/>
</dbReference>
<keyword evidence="1" id="KW-0805">Transcription regulation</keyword>
<evidence type="ECO:0000256" key="4">
    <source>
        <dbReference type="PROSITE-ProRule" id="PRU00335"/>
    </source>
</evidence>
<organism evidence="6 7">
    <name type="scientific">Neolewinella antarctica</name>
    <dbReference type="NCBI Taxonomy" id="442734"/>
    <lineage>
        <taxon>Bacteria</taxon>
        <taxon>Pseudomonadati</taxon>
        <taxon>Bacteroidota</taxon>
        <taxon>Saprospiria</taxon>
        <taxon>Saprospirales</taxon>
        <taxon>Lewinellaceae</taxon>
        <taxon>Neolewinella</taxon>
    </lineage>
</organism>
<evidence type="ECO:0000256" key="2">
    <source>
        <dbReference type="ARBA" id="ARBA00023125"/>
    </source>
</evidence>
<sequence length="203" mass="22785">MPVTKTSKEEILRATWGVFHEYGYHDASLQRLATAAGLGKAGLLHHFGSKRGLMSAVIEFAIDWYARRVLVLLEGEGTVEERLSAFMSAHFRFCQMNGGSGCFFANSILETGITGEFAEGLIQFHTAWKAAVEKLLTERFAPAEATERTYRLFAEYQGSVILFKLYQDASHLERFRVRALNALKLPIYSGLINTSDPRLKTKD</sequence>
<comment type="caution">
    <text evidence="6">The sequence shown here is derived from an EMBL/GenBank/DDBJ whole genome shotgun (WGS) entry which is preliminary data.</text>
</comment>
<evidence type="ECO:0000313" key="6">
    <source>
        <dbReference type="EMBL" id="NJC27353.1"/>
    </source>
</evidence>
<dbReference type="Gene3D" id="1.10.357.10">
    <property type="entry name" value="Tetracycline Repressor, domain 2"/>
    <property type="match status" value="1"/>
</dbReference>
<feature type="DNA-binding region" description="H-T-H motif" evidence="4">
    <location>
        <begin position="28"/>
        <end position="47"/>
    </location>
</feature>
<evidence type="ECO:0000256" key="1">
    <source>
        <dbReference type="ARBA" id="ARBA00023015"/>
    </source>
</evidence>
<dbReference type="RefSeq" id="WP_168038362.1">
    <property type="nucleotide sequence ID" value="NZ_JAATJH010000004.1"/>
</dbReference>
<dbReference type="Proteomes" id="UP000770785">
    <property type="component" value="Unassembled WGS sequence"/>
</dbReference>
<dbReference type="Gene3D" id="1.10.10.60">
    <property type="entry name" value="Homeodomain-like"/>
    <property type="match status" value="1"/>
</dbReference>
<dbReference type="InterPro" id="IPR036271">
    <property type="entry name" value="Tet_transcr_reg_TetR-rel_C_sf"/>
</dbReference>
<dbReference type="PROSITE" id="PS50977">
    <property type="entry name" value="HTH_TETR_2"/>
    <property type="match status" value="1"/>
</dbReference>